<dbReference type="GO" id="GO:0006879">
    <property type="term" value="P:intracellular iron ion homeostasis"/>
    <property type="evidence" value="ECO:0007669"/>
    <property type="project" value="InterPro"/>
</dbReference>
<evidence type="ECO:0000256" key="2">
    <source>
        <dbReference type="ARBA" id="ARBA00023125"/>
    </source>
</evidence>
<evidence type="ECO:0000313" key="7">
    <source>
        <dbReference type="EMBL" id="OVA17777.1"/>
    </source>
</evidence>
<dbReference type="InterPro" id="IPR057075">
    <property type="entry name" value="bHLH_IRO3"/>
</dbReference>
<dbReference type="AlphaFoldDB" id="A0A200R4Y5"/>
<dbReference type="InterPro" id="IPR044818">
    <property type="entry name" value="ILR3-like"/>
</dbReference>
<accession>A0A200R4Y5</accession>
<dbReference type="PROSITE" id="PS50888">
    <property type="entry name" value="BHLH"/>
    <property type="match status" value="1"/>
</dbReference>
<dbReference type="OMA" id="INHENSC"/>
<dbReference type="Pfam" id="PF23177">
    <property type="entry name" value="bHLH_IRO3"/>
    <property type="match status" value="1"/>
</dbReference>
<dbReference type="EMBL" id="MVGT01000437">
    <property type="protein sequence ID" value="OVA17777.1"/>
    <property type="molecule type" value="Genomic_DNA"/>
</dbReference>
<dbReference type="OrthoDB" id="515493at2759"/>
<keyword evidence="4" id="KW-0539">Nucleus</keyword>
<keyword evidence="5" id="KW-0175">Coiled coil</keyword>
<dbReference type="InParanoid" id="A0A200R4Y5"/>
<dbReference type="InterPro" id="IPR011598">
    <property type="entry name" value="bHLH_dom"/>
</dbReference>
<dbReference type="PANTHER" id="PTHR46133:SF8">
    <property type="entry name" value="TRANSCRIPTION FACTOR ILR3-LIKE"/>
    <property type="match status" value="1"/>
</dbReference>
<dbReference type="GO" id="GO:0003700">
    <property type="term" value="F:DNA-binding transcription factor activity"/>
    <property type="evidence" value="ECO:0007669"/>
    <property type="project" value="InterPro"/>
</dbReference>
<protein>
    <submittedName>
        <fullName evidence="7">Myc-type</fullName>
    </submittedName>
</protein>
<name>A0A200R4Y5_MACCD</name>
<keyword evidence="2" id="KW-0238">DNA-binding</keyword>
<evidence type="ECO:0000256" key="5">
    <source>
        <dbReference type="SAM" id="Coils"/>
    </source>
</evidence>
<dbReference type="SUPFAM" id="SSF47459">
    <property type="entry name" value="HLH, helix-loop-helix DNA-binding domain"/>
    <property type="match status" value="1"/>
</dbReference>
<keyword evidence="3" id="KW-0804">Transcription</keyword>
<gene>
    <name evidence="7" type="ORF">BVC80_1835g158</name>
</gene>
<reference evidence="7 8" key="1">
    <citation type="journal article" date="2017" name="Mol. Plant">
        <title>The Genome of Medicinal Plant Macleaya cordata Provides New Insights into Benzylisoquinoline Alkaloids Metabolism.</title>
        <authorList>
            <person name="Liu X."/>
            <person name="Liu Y."/>
            <person name="Huang P."/>
            <person name="Ma Y."/>
            <person name="Qing Z."/>
            <person name="Tang Q."/>
            <person name="Cao H."/>
            <person name="Cheng P."/>
            <person name="Zheng Y."/>
            <person name="Yuan Z."/>
            <person name="Zhou Y."/>
            <person name="Liu J."/>
            <person name="Tang Z."/>
            <person name="Zhuo Y."/>
            <person name="Zhang Y."/>
            <person name="Yu L."/>
            <person name="Huang J."/>
            <person name="Yang P."/>
            <person name="Peng Q."/>
            <person name="Zhang J."/>
            <person name="Jiang W."/>
            <person name="Zhang Z."/>
            <person name="Lin K."/>
            <person name="Ro D.K."/>
            <person name="Chen X."/>
            <person name="Xiong X."/>
            <person name="Shang Y."/>
            <person name="Huang S."/>
            <person name="Zeng J."/>
        </authorList>
    </citation>
    <scope>NUCLEOTIDE SEQUENCE [LARGE SCALE GENOMIC DNA]</scope>
    <source>
        <strain evidence="8">cv. BLH2017</strain>
        <tissue evidence="7">Root</tissue>
    </source>
</reference>
<keyword evidence="8" id="KW-1185">Reference proteome</keyword>
<sequence length="237" mass="26719">MMTDDGFVEMGSVHNSGWLIDYMDEVQGTGFIWSPQILNDQTVSSTCPGIDVSSQKDEINHENSCLKKRARTETCSGPGTKACREKIRRDKLNDRFLELCSILEPGRPPKTDKIIILGDATRLLNQLRLETKKLKETNEALQDTIKSLKVEKLEMREEKVRLKAEKEKLEQALKTMSMPSPFVPHPAFHASAAATFATTGKTIPYHLNYPPPMAMWQWMPPASLDTSQDHVLRPPVA</sequence>
<organism evidence="7 8">
    <name type="scientific">Macleaya cordata</name>
    <name type="common">Five-seeded plume-poppy</name>
    <name type="synonym">Bocconia cordata</name>
    <dbReference type="NCBI Taxonomy" id="56857"/>
    <lineage>
        <taxon>Eukaryota</taxon>
        <taxon>Viridiplantae</taxon>
        <taxon>Streptophyta</taxon>
        <taxon>Embryophyta</taxon>
        <taxon>Tracheophyta</taxon>
        <taxon>Spermatophyta</taxon>
        <taxon>Magnoliopsida</taxon>
        <taxon>Ranunculales</taxon>
        <taxon>Papaveraceae</taxon>
        <taxon>Papaveroideae</taxon>
        <taxon>Macleaya</taxon>
    </lineage>
</organism>
<dbReference type="InterPro" id="IPR036638">
    <property type="entry name" value="HLH_DNA-bd_sf"/>
</dbReference>
<dbReference type="PANTHER" id="PTHR46133">
    <property type="entry name" value="BHLH TRANSCRIPTION FACTOR"/>
    <property type="match status" value="1"/>
</dbReference>
<dbReference type="Gene3D" id="4.10.280.10">
    <property type="entry name" value="Helix-loop-helix DNA-binding domain"/>
    <property type="match status" value="1"/>
</dbReference>
<dbReference type="Proteomes" id="UP000195402">
    <property type="component" value="Unassembled WGS sequence"/>
</dbReference>
<feature type="coiled-coil region" evidence="5">
    <location>
        <begin position="117"/>
        <end position="175"/>
    </location>
</feature>
<evidence type="ECO:0000313" key="8">
    <source>
        <dbReference type="Proteomes" id="UP000195402"/>
    </source>
</evidence>
<feature type="domain" description="BHLH" evidence="6">
    <location>
        <begin position="76"/>
        <end position="127"/>
    </location>
</feature>
<evidence type="ECO:0000259" key="6">
    <source>
        <dbReference type="PROSITE" id="PS50888"/>
    </source>
</evidence>
<comment type="caution">
    <text evidence="7">The sequence shown here is derived from an EMBL/GenBank/DDBJ whole genome shotgun (WGS) entry which is preliminary data.</text>
</comment>
<keyword evidence="1" id="KW-0805">Transcription regulation</keyword>
<dbReference type="SMART" id="SM00353">
    <property type="entry name" value="HLH"/>
    <property type="match status" value="1"/>
</dbReference>
<dbReference type="CDD" id="cd11446">
    <property type="entry name" value="bHLH_AtILR3_like"/>
    <property type="match status" value="1"/>
</dbReference>
<evidence type="ECO:0000256" key="1">
    <source>
        <dbReference type="ARBA" id="ARBA00023015"/>
    </source>
</evidence>
<evidence type="ECO:0000256" key="3">
    <source>
        <dbReference type="ARBA" id="ARBA00023163"/>
    </source>
</evidence>
<proteinExistence type="predicted"/>
<dbReference type="GO" id="GO:0003677">
    <property type="term" value="F:DNA binding"/>
    <property type="evidence" value="ECO:0007669"/>
    <property type="project" value="UniProtKB-KW"/>
</dbReference>
<dbReference type="GO" id="GO:0046983">
    <property type="term" value="F:protein dimerization activity"/>
    <property type="evidence" value="ECO:0007669"/>
    <property type="project" value="InterPro"/>
</dbReference>
<evidence type="ECO:0000256" key="4">
    <source>
        <dbReference type="ARBA" id="ARBA00023242"/>
    </source>
</evidence>